<dbReference type="RefSeq" id="WP_105545361.1">
    <property type="nucleotide sequence ID" value="NZ_JBBGZH010000003.1"/>
</dbReference>
<feature type="domain" description="HTH lysR-type" evidence="5">
    <location>
        <begin position="8"/>
        <end position="65"/>
    </location>
</feature>
<dbReference type="CDD" id="cd08414">
    <property type="entry name" value="PBP2_LTTR_aromatics_like"/>
    <property type="match status" value="1"/>
</dbReference>
<dbReference type="PANTHER" id="PTHR30346">
    <property type="entry name" value="TRANSCRIPTIONAL DUAL REGULATOR HCAR-RELATED"/>
    <property type="match status" value="1"/>
</dbReference>
<dbReference type="PROSITE" id="PS50931">
    <property type="entry name" value="HTH_LYSR"/>
    <property type="match status" value="1"/>
</dbReference>
<dbReference type="Proteomes" id="UP001375812">
    <property type="component" value="Unassembled WGS sequence"/>
</dbReference>
<gene>
    <name evidence="6" type="ORF">WH297_24850</name>
</gene>
<dbReference type="PANTHER" id="PTHR30346:SF0">
    <property type="entry name" value="HCA OPERON TRANSCRIPTIONAL ACTIVATOR HCAR"/>
    <property type="match status" value="1"/>
</dbReference>
<dbReference type="InterPro" id="IPR000847">
    <property type="entry name" value="LysR_HTH_N"/>
</dbReference>
<keyword evidence="7" id="KW-1185">Reference proteome</keyword>
<accession>A0ABU8PLL2</accession>
<evidence type="ECO:0000256" key="2">
    <source>
        <dbReference type="ARBA" id="ARBA00023015"/>
    </source>
</evidence>
<comment type="similarity">
    <text evidence="1">Belongs to the LysR transcriptional regulatory family.</text>
</comment>
<dbReference type="SUPFAM" id="SSF46785">
    <property type="entry name" value="Winged helix' DNA-binding domain"/>
    <property type="match status" value="1"/>
</dbReference>
<dbReference type="SUPFAM" id="SSF53850">
    <property type="entry name" value="Periplasmic binding protein-like II"/>
    <property type="match status" value="1"/>
</dbReference>
<proteinExistence type="inferred from homology"/>
<name>A0ABU8PLL2_9HYPH</name>
<evidence type="ECO:0000256" key="3">
    <source>
        <dbReference type="ARBA" id="ARBA00023125"/>
    </source>
</evidence>
<protein>
    <submittedName>
        <fullName evidence="6">LysR family transcriptional regulator</fullName>
    </submittedName>
</protein>
<keyword evidence="4" id="KW-0804">Transcription</keyword>
<dbReference type="InterPro" id="IPR036388">
    <property type="entry name" value="WH-like_DNA-bd_sf"/>
</dbReference>
<dbReference type="EMBL" id="JBBGZH010000003">
    <property type="protein sequence ID" value="MEJ5022936.1"/>
    <property type="molecule type" value="Genomic_DNA"/>
</dbReference>
<evidence type="ECO:0000256" key="1">
    <source>
        <dbReference type="ARBA" id="ARBA00009437"/>
    </source>
</evidence>
<dbReference type="InterPro" id="IPR036390">
    <property type="entry name" value="WH_DNA-bd_sf"/>
</dbReference>
<evidence type="ECO:0000259" key="5">
    <source>
        <dbReference type="PROSITE" id="PS50931"/>
    </source>
</evidence>
<evidence type="ECO:0000256" key="4">
    <source>
        <dbReference type="ARBA" id="ARBA00023163"/>
    </source>
</evidence>
<organism evidence="6 7">
    <name type="scientific">Ochrobactrum vermis</name>
    <dbReference type="NCBI Taxonomy" id="1827297"/>
    <lineage>
        <taxon>Bacteria</taxon>
        <taxon>Pseudomonadati</taxon>
        <taxon>Pseudomonadota</taxon>
        <taxon>Alphaproteobacteria</taxon>
        <taxon>Hyphomicrobiales</taxon>
        <taxon>Brucellaceae</taxon>
        <taxon>Brucella/Ochrobactrum group</taxon>
        <taxon>Ochrobactrum</taxon>
    </lineage>
</organism>
<dbReference type="Gene3D" id="3.40.190.10">
    <property type="entry name" value="Periplasmic binding protein-like II"/>
    <property type="match status" value="2"/>
</dbReference>
<dbReference type="InterPro" id="IPR005119">
    <property type="entry name" value="LysR_subst-bd"/>
</dbReference>
<keyword evidence="2" id="KW-0805">Transcription regulation</keyword>
<dbReference type="Gene3D" id="1.10.10.10">
    <property type="entry name" value="Winged helix-like DNA-binding domain superfamily/Winged helix DNA-binding domain"/>
    <property type="match status" value="1"/>
</dbReference>
<evidence type="ECO:0000313" key="7">
    <source>
        <dbReference type="Proteomes" id="UP001375812"/>
    </source>
</evidence>
<dbReference type="Pfam" id="PF03466">
    <property type="entry name" value="LysR_substrate"/>
    <property type="match status" value="1"/>
</dbReference>
<comment type="caution">
    <text evidence="6">The sequence shown here is derived from an EMBL/GenBank/DDBJ whole genome shotgun (WGS) entry which is preliminary data.</text>
</comment>
<keyword evidence="3" id="KW-0238">DNA-binding</keyword>
<sequence length="326" mass="35625">MAKRPCPIELRHLSYFVAAAEHGSFRKAGAAIGVGASAISRRIRDLEDHVGVSLFHRRTNGVSLTYAGQNFLRRARQGLRTIQEGAQSIGLIGRGEAGVLRVGIFSSLASGFLANLLHAYDERHGDVRVDFVDGNPAEHVAAVRQLRPDVAFITGTAAWQDCETTQLWSEGVFAVLPDKHPLSAKEELGWRDLAEECFIVSEAAGGPEIRDYLVQRLAELGRSPVIEPQKVGRDNLLTLVALGRGLTLTSEATTAARFPGVVYRQMAGESLPFSAVWSRRNDNPAFRQLLSLARAMSRPETRGRVTPVASGNPTRVLLLQNRDLSR</sequence>
<reference evidence="6 7" key="1">
    <citation type="submission" date="2023-12" db="EMBL/GenBank/DDBJ databases">
        <title>Gut-associated functions are favored during microbiome assembly across C. elegans life.</title>
        <authorList>
            <person name="Zimmermann J."/>
        </authorList>
    </citation>
    <scope>NUCLEOTIDE SEQUENCE [LARGE SCALE GENOMIC DNA]</scope>
    <source>
        <strain evidence="6 7">MYb71</strain>
    </source>
</reference>
<evidence type="ECO:0000313" key="6">
    <source>
        <dbReference type="EMBL" id="MEJ5022936.1"/>
    </source>
</evidence>
<dbReference type="Pfam" id="PF00126">
    <property type="entry name" value="HTH_1"/>
    <property type="match status" value="1"/>
</dbReference>